<dbReference type="PROSITE" id="PS00759">
    <property type="entry name" value="ARGE_DAPE_CPG2_2"/>
    <property type="match status" value="1"/>
</dbReference>
<evidence type="ECO:0000256" key="3">
    <source>
        <dbReference type="ARBA" id="ARBA00022723"/>
    </source>
</evidence>
<dbReference type="InterPro" id="IPR002933">
    <property type="entry name" value="Peptidase_M20"/>
</dbReference>
<evidence type="ECO:0000256" key="5">
    <source>
        <dbReference type="ARBA" id="ARBA00022833"/>
    </source>
</evidence>
<evidence type="ECO:0000313" key="8">
    <source>
        <dbReference type="Proteomes" id="UP000265419"/>
    </source>
</evidence>
<dbReference type="Proteomes" id="UP000265419">
    <property type="component" value="Unassembled WGS sequence"/>
</dbReference>
<dbReference type="PANTHER" id="PTHR43808">
    <property type="entry name" value="ACETYLORNITHINE DEACETYLASE"/>
    <property type="match status" value="1"/>
</dbReference>
<dbReference type="SUPFAM" id="SSF53187">
    <property type="entry name" value="Zn-dependent exopeptidases"/>
    <property type="match status" value="1"/>
</dbReference>
<comment type="similarity">
    <text evidence="2">Belongs to the peptidase M20A family.</text>
</comment>
<dbReference type="Gene3D" id="1.10.150.900">
    <property type="match status" value="1"/>
</dbReference>
<evidence type="ECO:0000256" key="2">
    <source>
        <dbReference type="ARBA" id="ARBA00006247"/>
    </source>
</evidence>
<dbReference type="Pfam" id="PF07687">
    <property type="entry name" value="M20_dimer"/>
    <property type="match status" value="1"/>
</dbReference>
<dbReference type="InterPro" id="IPR050072">
    <property type="entry name" value="Peptidase_M20A"/>
</dbReference>
<keyword evidence="4 7" id="KW-0378">Hydrolase</keyword>
<keyword evidence="8" id="KW-1185">Reference proteome</keyword>
<feature type="domain" description="Peptidase M20 dimerisation" evidence="6">
    <location>
        <begin position="198"/>
        <end position="328"/>
    </location>
</feature>
<dbReference type="InterPro" id="IPR011650">
    <property type="entry name" value="Peptidase_M20_dimer"/>
</dbReference>
<proteinExistence type="inferred from homology"/>
<gene>
    <name evidence="7" type="ORF">DWB68_08825</name>
</gene>
<keyword evidence="3" id="KW-0479">Metal-binding</keyword>
<dbReference type="InterPro" id="IPR001261">
    <property type="entry name" value="ArgE/DapE_CS"/>
</dbReference>
<evidence type="ECO:0000256" key="4">
    <source>
        <dbReference type="ARBA" id="ARBA00022801"/>
    </source>
</evidence>
<evidence type="ECO:0000256" key="1">
    <source>
        <dbReference type="ARBA" id="ARBA00001947"/>
    </source>
</evidence>
<keyword evidence="5" id="KW-0862">Zinc</keyword>
<dbReference type="Pfam" id="PF01546">
    <property type="entry name" value="Peptidase_M20"/>
    <property type="match status" value="1"/>
</dbReference>
<protein>
    <submittedName>
        <fullName evidence="7">M20/M25/M40 family metallo-hydrolase</fullName>
    </submittedName>
</protein>
<dbReference type="FunFam" id="1.10.150.900:FF:000002">
    <property type="entry name" value="M20/M25/M40 family peptidase"/>
    <property type="match status" value="1"/>
</dbReference>
<accession>A0A399JAS8</accession>
<comment type="caution">
    <text evidence="7">The sequence shown here is derived from an EMBL/GenBank/DDBJ whole genome shotgun (WGS) entry which is preliminary data.</text>
</comment>
<dbReference type="Gene3D" id="3.40.630.10">
    <property type="entry name" value="Zn peptidases"/>
    <property type="match status" value="1"/>
</dbReference>
<dbReference type="GO" id="GO:0046872">
    <property type="term" value="F:metal ion binding"/>
    <property type="evidence" value="ECO:0007669"/>
    <property type="project" value="UniProtKB-KW"/>
</dbReference>
<dbReference type="EMBL" id="QQXK01000015">
    <property type="protein sequence ID" value="RII42160.1"/>
    <property type="molecule type" value="Genomic_DNA"/>
</dbReference>
<evidence type="ECO:0000313" key="7">
    <source>
        <dbReference type="EMBL" id="RII42160.1"/>
    </source>
</evidence>
<dbReference type="GO" id="GO:0016787">
    <property type="term" value="F:hydrolase activity"/>
    <property type="evidence" value="ECO:0007669"/>
    <property type="project" value="UniProtKB-KW"/>
</dbReference>
<sequence length="438" mass="46579">MVESARPSAQDEVVEITRSLIRIDTSNDGSGAASANEAPAAAYVAQLLAEVGVESRIYESAPGRANLVARIPGRDRTLPALILHGHLDVVPAAAEDWSVDPFAAELIDGMIWGRGAVDMKNMDAMILTAVRELVRSGEQPPRDLIVAMFADEEAGGLFGAQWMVDNHPEEFEGAGWAISEVGGFSTTVAGTRAYLVQTAEKGMAWLGLTAQGTAGHGSQTNSDNAVLHLAQALARIGEHDWGRSYHPSTLELLEGVARLNGTTFDPEDPAPTLAALGDAAKFVTGTLATTVNPTVLRAGYKDNVIPSTASARIDVRTLPGQHYETIVKLQELAGEKVSLERGIEFESMHAPADAPLVALMGELLREADPGAEVFPYMLPAGTDNKALARLGVSGYGFAPLRLPEELDFTGMFHGVDERVPVSALHFGLDVLGALIRRF</sequence>
<dbReference type="SUPFAM" id="SSF55031">
    <property type="entry name" value="Bacterial exopeptidase dimerisation domain"/>
    <property type="match status" value="1"/>
</dbReference>
<organism evidence="7 8">
    <name type="scientific">Galactobacter valiniphilus</name>
    <dbReference type="NCBI Taxonomy" id="2676122"/>
    <lineage>
        <taxon>Bacteria</taxon>
        <taxon>Bacillati</taxon>
        <taxon>Actinomycetota</taxon>
        <taxon>Actinomycetes</taxon>
        <taxon>Micrococcales</taxon>
        <taxon>Micrococcaceae</taxon>
        <taxon>Galactobacter</taxon>
    </lineage>
</organism>
<dbReference type="AlphaFoldDB" id="A0A399JAS8"/>
<dbReference type="InterPro" id="IPR036264">
    <property type="entry name" value="Bact_exopeptidase_dim_dom"/>
</dbReference>
<name>A0A399JAS8_9MICC</name>
<comment type="cofactor">
    <cofactor evidence="1">
        <name>Zn(2+)</name>
        <dbReference type="ChEBI" id="CHEBI:29105"/>
    </cofactor>
</comment>
<evidence type="ECO:0000259" key="6">
    <source>
        <dbReference type="Pfam" id="PF07687"/>
    </source>
</evidence>
<dbReference type="Gene3D" id="3.30.70.360">
    <property type="match status" value="1"/>
</dbReference>
<dbReference type="NCBIfam" id="NF005913">
    <property type="entry name" value="PRK07906.1"/>
    <property type="match status" value="1"/>
</dbReference>
<reference evidence="7 8" key="1">
    <citation type="submission" date="2018-07" db="EMBL/GenBank/DDBJ databases">
        <title>Arthrobacter sp. nov., isolated from raw cow's milk with high bacterial count.</title>
        <authorList>
            <person name="Hahne J."/>
            <person name="Isele D."/>
            <person name="Lipski A."/>
        </authorList>
    </citation>
    <scope>NUCLEOTIDE SEQUENCE [LARGE SCALE GENOMIC DNA]</scope>
    <source>
        <strain evidence="7 8">JZ R-35</strain>
    </source>
</reference>
<dbReference type="PANTHER" id="PTHR43808:SF8">
    <property type="entry name" value="PEPTIDASE M20 DIMERISATION DOMAIN-CONTAINING PROTEIN"/>
    <property type="match status" value="1"/>
</dbReference>
<dbReference type="PIRSF" id="PIRSF036696">
    <property type="entry name" value="ACY-1"/>
    <property type="match status" value="1"/>
</dbReference>